<evidence type="ECO:0000313" key="2">
    <source>
        <dbReference type="Proteomes" id="UP000293208"/>
    </source>
</evidence>
<dbReference type="EMBL" id="RYUY01000012">
    <property type="protein sequence ID" value="RYQ36989.1"/>
    <property type="molecule type" value="Genomic_DNA"/>
</dbReference>
<dbReference type="Proteomes" id="UP000293208">
    <property type="component" value="Unassembled WGS sequence"/>
</dbReference>
<reference evidence="1 2" key="1">
    <citation type="submission" date="2018-12" db="EMBL/GenBank/DDBJ databases">
        <title>Unveiling genomic diversity among members of the Bifidobacterium pseudolongum species, a widely distributed gut commensal of the animal kingdom.</title>
        <authorList>
            <person name="Lugli G.A."/>
            <person name="Duranti S."/>
            <person name="Albert K."/>
            <person name="Mancabelli L."/>
            <person name="Napoli S."/>
            <person name="Viappiani A."/>
            <person name="Anzalone R."/>
            <person name="Longhi G."/>
            <person name="Milani C."/>
            <person name="Turroni F."/>
            <person name="Alessandri G."/>
            <person name="Sela D.A."/>
            <person name="Van Sinderen D."/>
            <person name="Ventura M."/>
        </authorList>
    </citation>
    <scope>NUCLEOTIDE SEQUENCE [LARGE SCALE GENOMIC DNA]</scope>
    <source>
        <strain evidence="1 2">2001B</strain>
    </source>
</reference>
<evidence type="ECO:0000313" key="1">
    <source>
        <dbReference type="EMBL" id="RYQ36989.1"/>
    </source>
</evidence>
<keyword evidence="1" id="KW-0645">Protease</keyword>
<dbReference type="InterPro" id="IPR008969">
    <property type="entry name" value="CarboxyPept-like_regulatory"/>
</dbReference>
<organism evidence="1 2">
    <name type="scientific">Bifidobacterium pseudolongum subsp. globosum</name>
    <dbReference type="NCBI Taxonomy" id="1690"/>
    <lineage>
        <taxon>Bacteria</taxon>
        <taxon>Bacillati</taxon>
        <taxon>Actinomycetota</taxon>
        <taxon>Actinomycetes</taxon>
        <taxon>Bifidobacteriales</taxon>
        <taxon>Bifidobacteriaceae</taxon>
        <taxon>Bifidobacterium</taxon>
    </lineage>
</organism>
<dbReference type="AlphaFoldDB" id="A0A4V1Y4T2"/>
<accession>A0A4V1Y4T2</accession>
<keyword evidence="1" id="KW-0121">Carboxypeptidase</keyword>
<dbReference type="RefSeq" id="WP_129914537.1">
    <property type="nucleotide sequence ID" value="NZ_RYUY01000012.1"/>
</dbReference>
<dbReference type="Gene3D" id="2.60.40.1120">
    <property type="entry name" value="Carboxypeptidase-like, regulatory domain"/>
    <property type="match status" value="1"/>
</dbReference>
<protein>
    <submittedName>
        <fullName evidence="1">Carboxypeptidase regulatory-like domain-containing protein</fullName>
    </submittedName>
</protein>
<proteinExistence type="predicted"/>
<dbReference type="Pfam" id="PF13620">
    <property type="entry name" value="CarboxypepD_reg"/>
    <property type="match status" value="1"/>
</dbReference>
<dbReference type="GO" id="GO:0004180">
    <property type="term" value="F:carboxypeptidase activity"/>
    <property type="evidence" value="ECO:0007669"/>
    <property type="project" value="UniProtKB-KW"/>
</dbReference>
<dbReference type="SUPFAM" id="SSF49464">
    <property type="entry name" value="Carboxypeptidase regulatory domain-like"/>
    <property type="match status" value="1"/>
</dbReference>
<sequence length="499" mass="55339">MEALPDPELKYFRLDFHGNIDAEFTAQIFASFNASKEKFNASKEKPLKGSAAATLYRIKKIWVCTVGPIPVVFTADNPVKAAGELNVEAGLEYSNSWAKHFEVGVKFENGKWSGINEFTDSKAEEDKAPCSVSDNANFKATFEVMGGVKFESKIKLYGVVGPIIELAIMPGLHDGELTYNRADGFEFKAVLGIKFTADAKVALEIPVLNFAILGFEPEIGHYSDIFPKQPLHKSGLAACPAKDDKNEDDKKEDGKKGRYLLSGVVKDAATGDPLPGVRLQFIAKGGHGDIEFVNTNKNGEYFITLDEDQYEIRATHDGYVEYTEEIHLDQAKKRNITLTKPVESTEYRVILNWNETPTDLDSHLLGASGVDDGQYDYHLYFRNMAAYGEESSEIATLDVDDTNGEGPETVTFKASDAGKYTYYIHNYSRENYGDLPLKDSGATVELYKGDKLVKKYAVPTDFDENSNIWGVFTIDHGEVKDYLEQTSATALEESKLNAS</sequence>
<keyword evidence="1" id="KW-0378">Hydrolase</keyword>
<comment type="caution">
    <text evidence="1">The sequence shown here is derived from an EMBL/GenBank/DDBJ whole genome shotgun (WGS) entry which is preliminary data.</text>
</comment>
<gene>
    <name evidence="1" type="ORF">PG2001B_1618</name>
</gene>
<name>A0A4V1Y4T2_9BIFI</name>